<reference evidence="1" key="1">
    <citation type="submission" date="2018-02" db="EMBL/GenBank/DDBJ databases">
        <title>Rhizophora mucronata_Transcriptome.</title>
        <authorList>
            <person name="Meera S.P."/>
            <person name="Sreeshan A."/>
            <person name="Augustine A."/>
        </authorList>
    </citation>
    <scope>NUCLEOTIDE SEQUENCE</scope>
    <source>
        <tissue evidence="1">Leaf</tissue>
    </source>
</reference>
<proteinExistence type="predicted"/>
<sequence length="40" mass="4873">MFLLINYVYSQRIIHEKTGYISFFKKHKTMQKQTMCINTS</sequence>
<dbReference type="EMBL" id="GGEC01091904">
    <property type="protein sequence ID" value="MBX72388.1"/>
    <property type="molecule type" value="Transcribed_RNA"/>
</dbReference>
<organism evidence="1">
    <name type="scientific">Rhizophora mucronata</name>
    <name type="common">Asiatic mangrove</name>
    <dbReference type="NCBI Taxonomy" id="61149"/>
    <lineage>
        <taxon>Eukaryota</taxon>
        <taxon>Viridiplantae</taxon>
        <taxon>Streptophyta</taxon>
        <taxon>Embryophyta</taxon>
        <taxon>Tracheophyta</taxon>
        <taxon>Spermatophyta</taxon>
        <taxon>Magnoliopsida</taxon>
        <taxon>eudicotyledons</taxon>
        <taxon>Gunneridae</taxon>
        <taxon>Pentapetalae</taxon>
        <taxon>rosids</taxon>
        <taxon>fabids</taxon>
        <taxon>Malpighiales</taxon>
        <taxon>Rhizophoraceae</taxon>
        <taxon>Rhizophora</taxon>
    </lineage>
</organism>
<evidence type="ECO:0000313" key="1">
    <source>
        <dbReference type="EMBL" id="MBX72388.1"/>
    </source>
</evidence>
<accession>A0A2P2QZG5</accession>
<name>A0A2P2QZG5_RHIMU</name>
<dbReference type="AlphaFoldDB" id="A0A2P2QZG5"/>
<protein>
    <submittedName>
        <fullName evidence="1">Uncharacterized protein</fullName>
    </submittedName>
</protein>